<dbReference type="AlphaFoldDB" id="A0A4Y7J8X6"/>
<evidence type="ECO:0000313" key="1">
    <source>
        <dbReference type="EMBL" id="RZC56065.1"/>
    </source>
</evidence>
<proteinExistence type="predicted"/>
<evidence type="ECO:0000313" key="2">
    <source>
        <dbReference type="Proteomes" id="UP000316621"/>
    </source>
</evidence>
<keyword evidence="2" id="KW-1185">Reference proteome</keyword>
<organism evidence="1 2">
    <name type="scientific">Papaver somniferum</name>
    <name type="common">Opium poppy</name>
    <dbReference type="NCBI Taxonomy" id="3469"/>
    <lineage>
        <taxon>Eukaryota</taxon>
        <taxon>Viridiplantae</taxon>
        <taxon>Streptophyta</taxon>
        <taxon>Embryophyta</taxon>
        <taxon>Tracheophyta</taxon>
        <taxon>Spermatophyta</taxon>
        <taxon>Magnoliopsida</taxon>
        <taxon>Ranunculales</taxon>
        <taxon>Papaveraceae</taxon>
        <taxon>Papaveroideae</taxon>
        <taxon>Papaver</taxon>
    </lineage>
</organism>
<dbReference type="Proteomes" id="UP000316621">
    <property type="component" value="Chromosome 3"/>
</dbReference>
<dbReference type="Gramene" id="RZC56065">
    <property type="protein sequence ID" value="RZC56065"/>
    <property type="gene ID" value="C5167_014915"/>
</dbReference>
<dbReference type="EMBL" id="CM010717">
    <property type="protein sequence ID" value="RZC56065.1"/>
    <property type="molecule type" value="Genomic_DNA"/>
</dbReference>
<protein>
    <submittedName>
        <fullName evidence="1">Uncharacterized protein</fullName>
    </submittedName>
</protein>
<reference evidence="1 2" key="1">
    <citation type="journal article" date="2018" name="Science">
        <title>The opium poppy genome and morphinan production.</title>
        <authorList>
            <person name="Guo L."/>
            <person name="Winzer T."/>
            <person name="Yang X."/>
            <person name="Li Y."/>
            <person name="Ning Z."/>
            <person name="He Z."/>
            <person name="Teodor R."/>
            <person name="Lu Y."/>
            <person name="Bowser T.A."/>
            <person name="Graham I.A."/>
            <person name="Ye K."/>
        </authorList>
    </citation>
    <scope>NUCLEOTIDE SEQUENCE [LARGE SCALE GENOMIC DNA]</scope>
    <source>
        <strain evidence="2">cv. HN1</strain>
        <tissue evidence="1">Leaves</tissue>
    </source>
</reference>
<name>A0A4Y7J8X6_PAPSO</name>
<sequence>MKKSKTRDALNSERWRSKDKRNAELLLGLIITGMGREDPGHQIIHDNHQDEKPLLNHFNIFLTKARNLLVRKQFPGNENPVMLALQTALQCKRCGVLHIQSLQHRFQEVHTYTQSMESQVSCSLPKLPFRIIYEEVPTKSAP</sequence>
<gene>
    <name evidence="1" type="ORF">C5167_014915</name>
</gene>
<accession>A0A4Y7J8X6</accession>